<protein>
    <submittedName>
        <fullName evidence="1">Uncharacterized protein</fullName>
    </submittedName>
</protein>
<dbReference type="EMBL" id="PGOL01001607">
    <property type="protein sequence ID" value="PKI56366.1"/>
    <property type="molecule type" value="Genomic_DNA"/>
</dbReference>
<sequence>MGPGSGGFSRHLGVCSTFGLSVGLSEMASSWQRSWASNSSSWSWTPRRIIPFFAGFRMRHIY</sequence>
<gene>
    <name evidence="1" type="ORF">CRG98_023251</name>
</gene>
<dbReference type="Proteomes" id="UP000233551">
    <property type="component" value="Unassembled WGS sequence"/>
</dbReference>
<dbReference type="AlphaFoldDB" id="A0A2I0JLE2"/>
<reference evidence="1 2" key="1">
    <citation type="submission" date="2017-11" db="EMBL/GenBank/DDBJ databases">
        <title>De-novo sequencing of pomegranate (Punica granatum L.) genome.</title>
        <authorList>
            <person name="Akparov Z."/>
            <person name="Amiraslanov A."/>
            <person name="Hajiyeva S."/>
            <person name="Abbasov M."/>
            <person name="Kaur K."/>
            <person name="Hamwieh A."/>
            <person name="Solovyev V."/>
            <person name="Salamov A."/>
            <person name="Braich B."/>
            <person name="Kosarev P."/>
            <person name="Mahmoud A."/>
            <person name="Hajiyev E."/>
            <person name="Babayeva S."/>
            <person name="Izzatullayeva V."/>
            <person name="Mammadov A."/>
            <person name="Mammadov A."/>
            <person name="Sharifova S."/>
            <person name="Ojaghi J."/>
            <person name="Eynullazada K."/>
            <person name="Bayramov B."/>
            <person name="Abdulazimova A."/>
            <person name="Shahmuradov I."/>
        </authorList>
    </citation>
    <scope>NUCLEOTIDE SEQUENCE [LARGE SCALE GENOMIC DNA]</scope>
    <source>
        <strain evidence="2">cv. AG2017</strain>
        <tissue evidence="1">Leaf</tissue>
    </source>
</reference>
<name>A0A2I0JLE2_PUNGR</name>
<organism evidence="1 2">
    <name type="scientific">Punica granatum</name>
    <name type="common">Pomegranate</name>
    <dbReference type="NCBI Taxonomy" id="22663"/>
    <lineage>
        <taxon>Eukaryota</taxon>
        <taxon>Viridiplantae</taxon>
        <taxon>Streptophyta</taxon>
        <taxon>Embryophyta</taxon>
        <taxon>Tracheophyta</taxon>
        <taxon>Spermatophyta</taxon>
        <taxon>Magnoliopsida</taxon>
        <taxon>eudicotyledons</taxon>
        <taxon>Gunneridae</taxon>
        <taxon>Pentapetalae</taxon>
        <taxon>rosids</taxon>
        <taxon>malvids</taxon>
        <taxon>Myrtales</taxon>
        <taxon>Lythraceae</taxon>
        <taxon>Punica</taxon>
    </lineage>
</organism>
<keyword evidence="2" id="KW-1185">Reference proteome</keyword>
<accession>A0A2I0JLE2</accession>
<evidence type="ECO:0000313" key="1">
    <source>
        <dbReference type="EMBL" id="PKI56366.1"/>
    </source>
</evidence>
<evidence type="ECO:0000313" key="2">
    <source>
        <dbReference type="Proteomes" id="UP000233551"/>
    </source>
</evidence>
<comment type="caution">
    <text evidence="1">The sequence shown here is derived from an EMBL/GenBank/DDBJ whole genome shotgun (WGS) entry which is preliminary data.</text>
</comment>
<proteinExistence type="predicted"/>